<dbReference type="AlphaFoldDB" id="A0AAV7QV62"/>
<comment type="caution">
    <text evidence="2">The sequence shown here is derived from an EMBL/GenBank/DDBJ whole genome shotgun (WGS) entry which is preliminary data.</text>
</comment>
<reference evidence="2" key="1">
    <citation type="journal article" date="2022" name="bioRxiv">
        <title>Sequencing and chromosome-scale assembly of the giantPleurodeles waltlgenome.</title>
        <authorList>
            <person name="Brown T."/>
            <person name="Elewa A."/>
            <person name="Iarovenko S."/>
            <person name="Subramanian E."/>
            <person name="Araus A.J."/>
            <person name="Petzold A."/>
            <person name="Susuki M."/>
            <person name="Suzuki K.-i.T."/>
            <person name="Hayashi T."/>
            <person name="Toyoda A."/>
            <person name="Oliveira C."/>
            <person name="Osipova E."/>
            <person name="Leigh N.D."/>
            <person name="Simon A."/>
            <person name="Yun M.H."/>
        </authorList>
    </citation>
    <scope>NUCLEOTIDE SEQUENCE</scope>
    <source>
        <strain evidence="2">20211129_DDA</strain>
        <tissue evidence="2">Liver</tissue>
    </source>
</reference>
<accession>A0AAV7QV62</accession>
<sequence length="117" mass="12572">MALQLAFTAALHSQVRAKLNRVGRTARPVGSEVISHRGPNALRSCVLHSAVPGSGGVVGGPKFRAGAIVYADEFQMLRAEPKTLVLLASEKIWETEDGINGAERHRQMPTDQPFISA</sequence>
<evidence type="ECO:0000313" key="2">
    <source>
        <dbReference type="EMBL" id="KAJ1142338.1"/>
    </source>
</evidence>
<name>A0AAV7QV62_PLEWA</name>
<keyword evidence="3" id="KW-1185">Reference proteome</keyword>
<protein>
    <submittedName>
        <fullName evidence="2">Uncharacterized protein</fullName>
    </submittedName>
</protein>
<organism evidence="2 3">
    <name type="scientific">Pleurodeles waltl</name>
    <name type="common">Iberian ribbed newt</name>
    <dbReference type="NCBI Taxonomy" id="8319"/>
    <lineage>
        <taxon>Eukaryota</taxon>
        <taxon>Metazoa</taxon>
        <taxon>Chordata</taxon>
        <taxon>Craniata</taxon>
        <taxon>Vertebrata</taxon>
        <taxon>Euteleostomi</taxon>
        <taxon>Amphibia</taxon>
        <taxon>Batrachia</taxon>
        <taxon>Caudata</taxon>
        <taxon>Salamandroidea</taxon>
        <taxon>Salamandridae</taxon>
        <taxon>Pleurodelinae</taxon>
        <taxon>Pleurodeles</taxon>
    </lineage>
</organism>
<proteinExistence type="predicted"/>
<feature type="region of interest" description="Disordered" evidence="1">
    <location>
        <begin position="98"/>
        <end position="117"/>
    </location>
</feature>
<evidence type="ECO:0000256" key="1">
    <source>
        <dbReference type="SAM" id="MobiDB-lite"/>
    </source>
</evidence>
<dbReference type="Proteomes" id="UP001066276">
    <property type="component" value="Chromosome 6"/>
</dbReference>
<evidence type="ECO:0000313" key="3">
    <source>
        <dbReference type="Proteomes" id="UP001066276"/>
    </source>
</evidence>
<dbReference type="EMBL" id="JANPWB010000010">
    <property type="protein sequence ID" value="KAJ1142338.1"/>
    <property type="molecule type" value="Genomic_DNA"/>
</dbReference>
<gene>
    <name evidence="2" type="ORF">NDU88_008664</name>
</gene>